<organism evidence="1">
    <name type="scientific">uncultured archaeal virus</name>
    <dbReference type="NCBI Taxonomy" id="1960247"/>
    <lineage>
        <taxon>Viruses</taxon>
        <taxon>environmental samples</taxon>
    </lineage>
</organism>
<name>A0A1S5Y2X2_9VIRU</name>
<gene>
    <name evidence="1" type="ORF">JdFRA1000001_34c</name>
</gene>
<proteinExistence type="predicted"/>
<sequence>MNEYTRELLKKLRILVDNCLKNDILDDDAAHEILELARALMRAKEAEAELYAGKVMKLFLDGVGSR</sequence>
<dbReference type="EMBL" id="KY229234">
    <property type="protein sequence ID" value="AQQ75467.1"/>
    <property type="molecule type" value="Genomic_DNA"/>
</dbReference>
<reference evidence="1" key="1">
    <citation type="journal article" date="2017" name="MBio">
        <title>Viruses in the Oceanic Basement.</title>
        <authorList>
            <person name="Nigro O.D."/>
            <person name="Jungbluth S.P."/>
            <person name="Steward G.F."/>
            <person name="Rappe M.S."/>
        </authorList>
    </citation>
    <scope>NUCLEOTIDE SEQUENCE</scope>
    <source>
        <strain evidence="1">JdFRA1000001</strain>
    </source>
</reference>
<protein>
    <submittedName>
        <fullName evidence="1">Uncharacterized protein</fullName>
    </submittedName>
</protein>
<evidence type="ECO:0000313" key="1">
    <source>
        <dbReference type="EMBL" id="AQQ75467.1"/>
    </source>
</evidence>
<accession>A0A1S5Y2X2</accession>